<dbReference type="PROSITE" id="PS00041">
    <property type="entry name" value="HTH_ARAC_FAMILY_1"/>
    <property type="match status" value="1"/>
</dbReference>
<organism evidence="6">
    <name type="scientific">bioreactor metagenome</name>
    <dbReference type="NCBI Taxonomy" id="1076179"/>
    <lineage>
        <taxon>unclassified sequences</taxon>
        <taxon>metagenomes</taxon>
        <taxon>ecological metagenomes</taxon>
    </lineage>
</organism>
<dbReference type="GO" id="GO:0003700">
    <property type="term" value="F:DNA-binding transcription factor activity"/>
    <property type="evidence" value="ECO:0007669"/>
    <property type="project" value="InterPro"/>
</dbReference>
<accession>A0A645CTE6</accession>
<dbReference type="InterPro" id="IPR003313">
    <property type="entry name" value="AraC-bd"/>
</dbReference>
<dbReference type="Pfam" id="PF02311">
    <property type="entry name" value="AraC_binding"/>
    <property type="match status" value="1"/>
</dbReference>
<evidence type="ECO:0000259" key="5">
    <source>
        <dbReference type="PROSITE" id="PS01124"/>
    </source>
</evidence>
<keyword evidence="4" id="KW-0804">Transcription</keyword>
<dbReference type="GO" id="GO:0043565">
    <property type="term" value="F:sequence-specific DNA binding"/>
    <property type="evidence" value="ECO:0007669"/>
    <property type="project" value="InterPro"/>
</dbReference>
<dbReference type="SUPFAM" id="SSF46689">
    <property type="entry name" value="Homeodomain-like"/>
    <property type="match status" value="2"/>
</dbReference>
<dbReference type="SUPFAM" id="SSF51215">
    <property type="entry name" value="Regulatory protein AraC"/>
    <property type="match status" value="1"/>
</dbReference>
<dbReference type="InterPro" id="IPR018060">
    <property type="entry name" value="HTH_AraC"/>
</dbReference>
<dbReference type="InterPro" id="IPR014710">
    <property type="entry name" value="RmlC-like_jellyroll"/>
</dbReference>
<dbReference type="PROSITE" id="PS01124">
    <property type="entry name" value="HTH_ARAC_FAMILY_2"/>
    <property type="match status" value="1"/>
</dbReference>
<dbReference type="InterPro" id="IPR020449">
    <property type="entry name" value="Tscrpt_reg_AraC-type_HTH"/>
</dbReference>
<dbReference type="InterPro" id="IPR050204">
    <property type="entry name" value="AraC_XylS_family_regulators"/>
</dbReference>
<dbReference type="AlphaFoldDB" id="A0A645CTE6"/>
<proteinExistence type="predicted"/>
<dbReference type="Pfam" id="PF12833">
    <property type="entry name" value="HTH_18"/>
    <property type="match status" value="1"/>
</dbReference>
<keyword evidence="1" id="KW-0805">Transcription regulation</keyword>
<gene>
    <name evidence="6" type="primary">btr_5</name>
    <name evidence="6" type="ORF">SDC9_127222</name>
</gene>
<keyword evidence="2" id="KW-0238">DNA-binding</keyword>
<dbReference type="EMBL" id="VSSQ01029871">
    <property type="protein sequence ID" value="MPM80175.1"/>
    <property type="molecule type" value="Genomic_DNA"/>
</dbReference>
<name>A0A645CTE6_9ZZZZ</name>
<dbReference type="PANTHER" id="PTHR46796:SF2">
    <property type="entry name" value="TRANSCRIPTIONAL REGULATORY PROTEIN"/>
    <property type="match status" value="1"/>
</dbReference>
<evidence type="ECO:0000256" key="4">
    <source>
        <dbReference type="ARBA" id="ARBA00023163"/>
    </source>
</evidence>
<evidence type="ECO:0000256" key="1">
    <source>
        <dbReference type="ARBA" id="ARBA00023015"/>
    </source>
</evidence>
<dbReference type="SMART" id="SM00342">
    <property type="entry name" value="HTH_ARAC"/>
    <property type="match status" value="1"/>
</dbReference>
<evidence type="ECO:0000256" key="3">
    <source>
        <dbReference type="ARBA" id="ARBA00023159"/>
    </source>
</evidence>
<evidence type="ECO:0000256" key="2">
    <source>
        <dbReference type="ARBA" id="ARBA00023125"/>
    </source>
</evidence>
<comment type="caution">
    <text evidence="6">The sequence shown here is derived from an EMBL/GenBank/DDBJ whole genome shotgun (WGS) entry which is preliminary data.</text>
</comment>
<dbReference type="Gene3D" id="2.60.120.10">
    <property type="entry name" value="Jelly Rolls"/>
    <property type="match status" value="1"/>
</dbReference>
<dbReference type="Gene3D" id="1.10.10.60">
    <property type="entry name" value="Homeodomain-like"/>
    <property type="match status" value="1"/>
</dbReference>
<dbReference type="InterPro" id="IPR018062">
    <property type="entry name" value="HTH_AraC-typ_CS"/>
</dbReference>
<keyword evidence="3" id="KW-0010">Activator</keyword>
<dbReference type="PANTHER" id="PTHR46796">
    <property type="entry name" value="HTH-TYPE TRANSCRIPTIONAL ACTIVATOR RHAS-RELATED"/>
    <property type="match status" value="1"/>
</dbReference>
<dbReference type="InterPro" id="IPR037923">
    <property type="entry name" value="HTH-like"/>
</dbReference>
<protein>
    <submittedName>
        <fullName evidence="6">HTH-type transcriptional activator Btr</fullName>
    </submittedName>
</protein>
<evidence type="ECO:0000313" key="6">
    <source>
        <dbReference type="EMBL" id="MPM80175.1"/>
    </source>
</evidence>
<reference evidence="6" key="1">
    <citation type="submission" date="2019-08" db="EMBL/GenBank/DDBJ databases">
        <authorList>
            <person name="Kucharzyk K."/>
            <person name="Murdoch R.W."/>
            <person name="Higgins S."/>
            <person name="Loffler F."/>
        </authorList>
    </citation>
    <scope>NUCLEOTIDE SEQUENCE</scope>
</reference>
<feature type="domain" description="HTH araC/xylS-type" evidence="5">
    <location>
        <begin position="168"/>
        <end position="265"/>
    </location>
</feature>
<dbReference type="PRINTS" id="PR00032">
    <property type="entry name" value="HTHARAC"/>
</dbReference>
<sequence length="266" mass="31268">MREIEFYRDNDLPFFELKSCNTSELSYKKHAHEEYSIGIVDQGKSYFWYDGKVDEVHSKTMVFLPPDLIHSCNPVNRSQWEYKMLYVCKEWVQGFMESRKSYKLNNPIVKNVSNCGTIKTVSGILENLKAKSNPLEKEASILAVFELALSGEKKVCLVNFKSEQPKLKIIKEYLQNYFNQKVTLDQLEQVSGINKFHIIRLFKEQFRIPPHAFQTMLRINYAKKELGKHRQMTEIALDAGFYDQSHFIKVFKSYTGVTPDRYQKFI</sequence>
<dbReference type="InterPro" id="IPR009057">
    <property type="entry name" value="Homeodomain-like_sf"/>
</dbReference>